<dbReference type="EMBL" id="JAOZFC020000001">
    <property type="protein sequence ID" value="MDF9298853.1"/>
    <property type="molecule type" value="Genomic_DNA"/>
</dbReference>
<dbReference type="RefSeq" id="WP_237667651.1">
    <property type="nucleotide sequence ID" value="NZ_JAOZFC020000001.1"/>
</dbReference>
<keyword evidence="1" id="KW-0812">Transmembrane</keyword>
<comment type="caution">
    <text evidence="2">The sequence shown here is derived from an EMBL/GenBank/DDBJ whole genome shotgun (WGS) entry which is preliminary data.</text>
</comment>
<gene>
    <name evidence="2" type="ORF">OIT47_000785</name>
</gene>
<evidence type="ECO:0000256" key="1">
    <source>
        <dbReference type="SAM" id="Phobius"/>
    </source>
</evidence>
<feature type="transmembrane region" description="Helical" evidence="1">
    <location>
        <begin position="45"/>
        <end position="65"/>
    </location>
</feature>
<evidence type="ECO:0000313" key="2">
    <source>
        <dbReference type="EMBL" id="MDF9298853.1"/>
    </source>
</evidence>
<keyword evidence="1" id="KW-0472">Membrane</keyword>
<dbReference type="Proteomes" id="UP001146336">
    <property type="component" value="Unassembled WGS sequence"/>
</dbReference>
<name>A0ABT6D1A1_9LACO</name>
<keyword evidence="1" id="KW-1133">Transmembrane helix</keyword>
<feature type="transmembrane region" description="Helical" evidence="1">
    <location>
        <begin position="71"/>
        <end position="94"/>
    </location>
</feature>
<evidence type="ECO:0000313" key="3">
    <source>
        <dbReference type="Proteomes" id="UP001146336"/>
    </source>
</evidence>
<keyword evidence="3" id="KW-1185">Reference proteome</keyword>
<protein>
    <submittedName>
        <fullName evidence="2">Uncharacterized protein</fullName>
    </submittedName>
</protein>
<proteinExistence type="predicted"/>
<feature type="transmembrane region" description="Helical" evidence="1">
    <location>
        <begin position="6"/>
        <end position="25"/>
    </location>
</feature>
<accession>A0ABT6D1A1</accession>
<reference evidence="2" key="1">
    <citation type="submission" date="2023-03" db="EMBL/GenBank/DDBJ databases">
        <title>Comparative genomics of Weissella fermenti BK2, and weissella type species.</title>
        <authorList>
            <person name="Lee J.K."/>
            <person name="Baek J.H."/>
            <person name="Kim J.M."/>
            <person name="Choi D.G."/>
            <person name="Jeon C.O."/>
        </authorList>
    </citation>
    <scope>NUCLEOTIDE SEQUENCE</scope>
    <source>
        <strain evidence="2">BK2</strain>
    </source>
</reference>
<organism evidence="2 3">
    <name type="scientific">Weissella fermenti</name>
    <dbReference type="NCBI Taxonomy" id="2987699"/>
    <lineage>
        <taxon>Bacteria</taxon>
        <taxon>Bacillati</taxon>
        <taxon>Bacillota</taxon>
        <taxon>Bacilli</taxon>
        <taxon>Lactobacillales</taxon>
        <taxon>Lactobacillaceae</taxon>
        <taxon>Weissella</taxon>
    </lineage>
</organism>
<sequence>MNEMGIIIMYIVFALLIGAMGIYLLTHRQGFLNLSASQARMPATFFGWFFTLDALALIVSVVLHGSEPLPAGIFVILATILTTVLAVVVTSRLFK</sequence>